<accession>A0A9D3YIZ5</accession>
<dbReference type="GO" id="GO:0000175">
    <property type="term" value="F:3'-5'-RNA exonuclease activity"/>
    <property type="evidence" value="ECO:0007669"/>
    <property type="project" value="TreeGrafter"/>
</dbReference>
<evidence type="ECO:0000313" key="2">
    <source>
        <dbReference type="EMBL" id="KAH3696703.1"/>
    </source>
</evidence>
<dbReference type="PANTHER" id="PTHR23355:SF9">
    <property type="entry name" value="DIS3-LIKE EXONUCLEASE 2"/>
    <property type="match status" value="1"/>
</dbReference>
<dbReference type="InterPro" id="IPR001900">
    <property type="entry name" value="RNase_II/R"/>
</dbReference>
<dbReference type="GO" id="GO:0003723">
    <property type="term" value="F:RNA binding"/>
    <property type="evidence" value="ECO:0007669"/>
    <property type="project" value="InterPro"/>
</dbReference>
<reference evidence="3" key="1">
    <citation type="journal article" date="2019" name="bioRxiv">
        <title>The Genome of the Zebra Mussel, Dreissena polymorpha: A Resource for Invasive Species Research.</title>
        <authorList>
            <person name="McCartney M.A."/>
            <person name="Auch B."/>
            <person name="Kono T."/>
            <person name="Mallez S."/>
            <person name="Zhang Y."/>
            <person name="Obille A."/>
            <person name="Becker A."/>
            <person name="Abrahante J.E."/>
            <person name="Garbe J."/>
            <person name="Badalamenti J.P."/>
            <person name="Herman A."/>
            <person name="Mangelson H."/>
            <person name="Liachko I."/>
            <person name="Sullivan S."/>
            <person name="Sone E.D."/>
            <person name="Koren S."/>
            <person name="Silverstein K.A.T."/>
            <person name="Beckman K.B."/>
            <person name="Gohl D.M."/>
        </authorList>
    </citation>
    <scope>NUCLEOTIDE SEQUENCE</scope>
    <source>
        <strain evidence="3">Duluth1</strain>
        <tissue evidence="3">Whole animal</tissue>
    </source>
</reference>
<evidence type="ECO:0000259" key="1">
    <source>
        <dbReference type="Pfam" id="PF00773"/>
    </source>
</evidence>
<evidence type="ECO:0000313" key="4">
    <source>
        <dbReference type="Proteomes" id="UP000828390"/>
    </source>
</evidence>
<dbReference type="Pfam" id="PF00773">
    <property type="entry name" value="RNB"/>
    <property type="match status" value="1"/>
</dbReference>
<protein>
    <recommendedName>
        <fullName evidence="1">RNB domain-containing protein</fullName>
    </recommendedName>
</protein>
<organism evidence="3 4">
    <name type="scientific">Dreissena polymorpha</name>
    <name type="common">Zebra mussel</name>
    <name type="synonym">Mytilus polymorpha</name>
    <dbReference type="NCBI Taxonomy" id="45954"/>
    <lineage>
        <taxon>Eukaryota</taxon>
        <taxon>Metazoa</taxon>
        <taxon>Spiralia</taxon>
        <taxon>Lophotrochozoa</taxon>
        <taxon>Mollusca</taxon>
        <taxon>Bivalvia</taxon>
        <taxon>Autobranchia</taxon>
        <taxon>Heteroconchia</taxon>
        <taxon>Euheterodonta</taxon>
        <taxon>Imparidentia</taxon>
        <taxon>Neoheterodontei</taxon>
        <taxon>Myida</taxon>
        <taxon>Dreissenoidea</taxon>
        <taxon>Dreissenidae</taxon>
        <taxon>Dreissena</taxon>
    </lineage>
</organism>
<feature type="domain" description="RNB" evidence="1">
    <location>
        <begin position="15"/>
        <end position="198"/>
    </location>
</feature>
<name>A0A9D3YIZ5_DREPO</name>
<dbReference type="InterPro" id="IPR012340">
    <property type="entry name" value="NA-bd_OB-fold"/>
</dbReference>
<gene>
    <name evidence="3" type="ORF">DPMN_074072</name>
    <name evidence="2" type="ORF">DPMN_084179</name>
</gene>
<dbReference type="EMBL" id="JAIWYP010000016">
    <property type="protein sequence ID" value="KAH3696703.1"/>
    <property type="molecule type" value="Genomic_DNA"/>
</dbReference>
<comment type="caution">
    <text evidence="3">The sequence shown here is derived from an EMBL/GenBank/DDBJ whole genome shotgun (WGS) entry which is preliminary data.</text>
</comment>
<keyword evidence="4" id="KW-1185">Reference proteome</keyword>
<dbReference type="GO" id="GO:0000932">
    <property type="term" value="C:P-body"/>
    <property type="evidence" value="ECO:0007669"/>
    <property type="project" value="TreeGrafter"/>
</dbReference>
<dbReference type="AlphaFoldDB" id="A0A9D3YIZ5"/>
<reference evidence="3" key="2">
    <citation type="submission" date="2020-11" db="EMBL/GenBank/DDBJ databases">
        <authorList>
            <person name="McCartney M.A."/>
            <person name="Auch B."/>
            <person name="Kono T."/>
            <person name="Mallez S."/>
            <person name="Becker A."/>
            <person name="Gohl D.M."/>
            <person name="Silverstein K.A.T."/>
            <person name="Koren S."/>
            <person name="Bechman K.B."/>
            <person name="Herman A."/>
            <person name="Abrahante J.E."/>
            <person name="Garbe J."/>
        </authorList>
    </citation>
    <scope>NUCLEOTIDE SEQUENCE</scope>
    <source>
        <strain evidence="3">Duluth1</strain>
        <tissue evidence="3">Whole animal</tissue>
    </source>
</reference>
<dbReference type="Proteomes" id="UP000828390">
    <property type="component" value="Unassembled WGS sequence"/>
</dbReference>
<dbReference type="GO" id="GO:0006402">
    <property type="term" value="P:mRNA catabolic process"/>
    <property type="evidence" value="ECO:0007669"/>
    <property type="project" value="TreeGrafter"/>
</dbReference>
<dbReference type="SUPFAM" id="SSF50249">
    <property type="entry name" value="Nucleic acid-binding proteins"/>
    <property type="match status" value="1"/>
</dbReference>
<evidence type="ECO:0000313" key="3">
    <source>
        <dbReference type="EMBL" id="KAH3699118.1"/>
    </source>
</evidence>
<sequence>MHASQAVFNDRGAEDNENEAHNLVEEFMILTNSTVGKMLYKQFPECIPVKYQPPPSDENNMHEFLRKNGVFIDVVANLQDRYLGGNIRGLHTLLAMDNQSVTGKHVTVPKNMWQALKDHRIPRNMLMCDYMRPIKHVTLQDWYFIQERAGYICCNGHKSDAEDCKHYYLDAFPYVHFTSPTRRYIDIVIHWLVHAFLNDEPYPYTSTEIKSICNQLCSKEKQAKEYSEHCQLLKRAL</sequence>
<dbReference type="InterPro" id="IPR050180">
    <property type="entry name" value="RNR_Ribonuclease"/>
</dbReference>
<dbReference type="PANTHER" id="PTHR23355">
    <property type="entry name" value="RIBONUCLEASE"/>
    <property type="match status" value="1"/>
</dbReference>
<proteinExistence type="predicted"/>
<dbReference type="EMBL" id="JAIWYP010000015">
    <property type="protein sequence ID" value="KAH3699118.1"/>
    <property type="molecule type" value="Genomic_DNA"/>
</dbReference>